<dbReference type="InterPro" id="IPR001296">
    <property type="entry name" value="Glyco_trans_1"/>
</dbReference>
<reference evidence="3" key="2">
    <citation type="journal article" date="2022" name="Sci. Total Environ.">
        <title>Prevalence, transmission, and molecular epidemiology of tet(X)-positive bacteria among humans, animals, and environmental niches in China: An epidemiological, and genomic-based study.</title>
        <authorList>
            <person name="Dong N."/>
            <person name="Zeng Y."/>
            <person name="Cai C."/>
            <person name="Sun C."/>
            <person name="Lu J."/>
            <person name="Liu C."/>
            <person name="Zhou H."/>
            <person name="Sun Q."/>
            <person name="Shu L."/>
            <person name="Wang H."/>
            <person name="Wang Y."/>
            <person name="Wang S."/>
            <person name="Wu C."/>
            <person name="Chan E.W."/>
            <person name="Chen G."/>
            <person name="Shen Z."/>
            <person name="Chen S."/>
            <person name="Zhang R."/>
        </authorList>
    </citation>
    <scope>NUCLEOTIDE SEQUENCE</scope>
    <source>
        <strain evidence="3">R1692</strain>
    </source>
</reference>
<dbReference type="Proteomes" id="UP001170954">
    <property type="component" value="Unassembled WGS sequence"/>
</dbReference>
<dbReference type="InterPro" id="IPR028098">
    <property type="entry name" value="Glyco_trans_4-like_N"/>
</dbReference>
<evidence type="ECO:0000259" key="2">
    <source>
        <dbReference type="Pfam" id="PF13439"/>
    </source>
</evidence>
<feature type="domain" description="Glycosyltransferase subfamily 4-like N-terminal" evidence="2">
    <location>
        <begin position="14"/>
        <end position="174"/>
    </location>
</feature>
<comment type="caution">
    <text evidence="3">The sequence shown here is derived from an EMBL/GenBank/DDBJ whole genome shotgun (WGS) entry which is preliminary data.</text>
</comment>
<dbReference type="RefSeq" id="WP_286650922.1">
    <property type="nucleotide sequence ID" value="NZ_JACAGK010000014.1"/>
</dbReference>
<sequence length="361" mass="41224">MRTVLFIVNDLNSGGIENYLLRFLQHYDGKILPTVLCKSGTTGVLESVYSKITNIQIIPLRVGFIDFGGFNSFLKFLRSNHFDTVVDFTGNFAGLTMLGAYHRGVKKRITFYRGSTNHFKEDFIRLTYNYLISRLVLKYSTDILSNSHAALKFFFKNRSDGRFDVIYNGIDASRFLDCNEDLRNELGIPDDAFVIGHVGRFAREKNHTAVFEVAKELCAKYKDLYFILCGKGVEEAFAEQIKRLKLERQIRVLGYRNDVVKVLNSLDAFYFPSISEGQPNALIEALIAGLPIVASNIESILETIPESHHKFLVSPEDTETAVVLLESLYKNRNTESQVSLKDWAIKNYDPVILFKKFYDKI</sequence>
<name>A0ABT7NL51_9SPHI</name>
<dbReference type="Pfam" id="PF13439">
    <property type="entry name" value="Glyco_transf_4"/>
    <property type="match status" value="1"/>
</dbReference>
<proteinExistence type="predicted"/>
<reference evidence="3" key="1">
    <citation type="submission" date="2020-06" db="EMBL/GenBank/DDBJ databases">
        <authorList>
            <person name="Dong N."/>
        </authorList>
    </citation>
    <scope>NUCLEOTIDE SEQUENCE</scope>
    <source>
        <strain evidence="3">R1692</strain>
    </source>
</reference>
<gene>
    <name evidence="3" type="ORF">HX018_06780</name>
</gene>
<dbReference type="PANTHER" id="PTHR45947:SF3">
    <property type="entry name" value="SULFOQUINOVOSYL TRANSFERASE SQD2"/>
    <property type="match status" value="1"/>
</dbReference>
<evidence type="ECO:0000313" key="3">
    <source>
        <dbReference type="EMBL" id="MDM1047939.1"/>
    </source>
</evidence>
<accession>A0ABT7NL51</accession>
<protein>
    <submittedName>
        <fullName evidence="3">Glycosyltransferase</fullName>
    </submittedName>
</protein>
<feature type="domain" description="Glycosyl transferase family 1" evidence="1">
    <location>
        <begin position="180"/>
        <end position="337"/>
    </location>
</feature>
<dbReference type="Pfam" id="PF00534">
    <property type="entry name" value="Glycos_transf_1"/>
    <property type="match status" value="1"/>
</dbReference>
<evidence type="ECO:0000313" key="4">
    <source>
        <dbReference type="Proteomes" id="UP001170954"/>
    </source>
</evidence>
<keyword evidence="4" id="KW-1185">Reference proteome</keyword>
<dbReference type="InterPro" id="IPR050194">
    <property type="entry name" value="Glycosyltransferase_grp1"/>
</dbReference>
<dbReference type="PANTHER" id="PTHR45947">
    <property type="entry name" value="SULFOQUINOVOSYL TRANSFERASE SQD2"/>
    <property type="match status" value="1"/>
</dbReference>
<organism evidence="3 4">
    <name type="scientific">Sphingobacterium hotanense</name>
    <dbReference type="NCBI Taxonomy" id="649196"/>
    <lineage>
        <taxon>Bacteria</taxon>
        <taxon>Pseudomonadati</taxon>
        <taxon>Bacteroidota</taxon>
        <taxon>Sphingobacteriia</taxon>
        <taxon>Sphingobacteriales</taxon>
        <taxon>Sphingobacteriaceae</taxon>
        <taxon>Sphingobacterium</taxon>
    </lineage>
</organism>
<dbReference type="EMBL" id="JACAGK010000014">
    <property type="protein sequence ID" value="MDM1047939.1"/>
    <property type="molecule type" value="Genomic_DNA"/>
</dbReference>
<evidence type="ECO:0000259" key="1">
    <source>
        <dbReference type="Pfam" id="PF00534"/>
    </source>
</evidence>
<dbReference type="SUPFAM" id="SSF53756">
    <property type="entry name" value="UDP-Glycosyltransferase/glycogen phosphorylase"/>
    <property type="match status" value="1"/>
</dbReference>
<dbReference type="Gene3D" id="3.40.50.2000">
    <property type="entry name" value="Glycogen Phosphorylase B"/>
    <property type="match status" value="2"/>
</dbReference>